<keyword evidence="2" id="KW-1185">Reference proteome</keyword>
<dbReference type="EMBL" id="JBAMIC010000008">
    <property type="protein sequence ID" value="KAK7105013.1"/>
    <property type="molecule type" value="Genomic_DNA"/>
</dbReference>
<protein>
    <submittedName>
        <fullName evidence="1">Uncharacterized protein</fullName>
    </submittedName>
</protein>
<name>A0AAN9BH06_9CAEN</name>
<gene>
    <name evidence="1" type="ORF">V1264_019638</name>
</gene>
<organism evidence="1 2">
    <name type="scientific">Littorina saxatilis</name>
    <dbReference type="NCBI Taxonomy" id="31220"/>
    <lineage>
        <taxon>Eukaryota</taxon>
        <taxon>Metazoa</taxon>
        <taxon>Spiralia</taxon>
        <taxon>Lophotrochozoa</taxon>
        <taxon>Mollusca</taxon>
        <taxon>Gastropoda</taxon>
        <taxon>Caenogastropoda</taxon>
        <taxon>Littorinimorpha</taxon>
        <taxon>Littorinoidea</taxon>
        <taxon>Littorinidae</taxon>
        <taxon>Littorina</taxon>
    </lineage>
</organism>
<proteinExistence type="predicted"/>
<sequence length="88" mass="10600">MAEQQPAKQDQITAMCEHRETWCAVERMKEEDWCRKNMRHYNHHLESHLFEDGGFVKEPRTNFAVNAPTHLERRHYPSQHLVAQWTTL</sequence>
<evidence type="ECO:0000313" key="1">
    <source>
        <dbReference type="EMBL" id="KAK7105013.1"/>
    </source>
</evidence>
<reference evidence="1 2" key="1">
    <citation type="submission" date="2024-02" db="EMBL/GenBank/DDBJ databases">
        <title>Chromosome-scale genome assembly of the rough periwinkle Littorina saxatilis.</title>
        <authorList>
            <person name="De Jode A."/>
            <person name="Faria R."/>
            <person name="Formenti G."/>
            <person name="Sims Y."/>
            <person name="Smith T.P."/>
            <person name="Tracey A."/>
            <person name="Wood J.M.D."/>
            <person name="Zagrodzka Z.B."/>
            <person name="Johannesson K."/>
            <person name="Butlin R.K."/>
            <person name="Leder E.H."/>
        </authorList>
    </citation>
    <scope>NUCLEOTIDE SEQUENCE [LARGE SCALE GENOMIC DNA]</scope>
    <source>
        <strain evidence="1">Snail1</strain>
        <tissue evidence="1">Muscle</tissue>
    </source>
</reference>
<dbReference type="Proteomes" id="UP001374579">
    <property type="component" value="Unassembled WGS sequence"/>
</dbReference>
<evidence type="ECO:0000313" key="2">
    <source>
        <dbReference type="Proteomes" id="UP001374579"/>
    </source>
</evidence>
<comment type="caution">
    <text evidence="1">The sequence shown here is derived from an EMBL/GenBank/DDBJ whole genome shotgun (WGS) entry which is preliminary data.</text>
</comment>
<accession>A0AAN9BH06</accession>
<dbReference type="AlphaFoldDB" id="A0AAN9BH06"/>